<feature type="domain" description="MacB-like periplasmic core" evidence="8">
    <location>
        <begin position="21"/>
        <end position="244"/>
    </location>
</feature>
<comment type="subcellular location">
    <subcellularLocation>
        <location evidence="1">Cell membrane</location>
        <topology evidence="1">Multi-pass membrane protein</topology>
    </subcellularLocation>
</comment>
<sequence>MIKQHLKTAWRNIIKNKLYALLNIFGLGLGIACCLFLFLYITFHLSFDNYHPQAETTYRLVNELHFETTEYSKGASYAMYTALKSEMPEVDKAAFLLSNQAFTIRIGEQLYHTGQRAALTSSEWFKLFDFPWLKGNPKELDEANTLALTRKAARQYFGDTDPIGQVVLVESKHPFKVVGIVDDSCTNTSLGAELYLSFTSIKTLQPGLFDDFFTAWGYINSSNTVFVSLHDTSQKDAVERRLNRMTVQHFGEETARIFNFKLLPLTDTHFDTRYGGTVQRPLLLVLAIIGGCIMVVAGINYVNLSIAHQARRATEIGTRKILGGSRRQLFAQFMTESTFVTLTALCIALILIYLMLPLANQYLLFSEPIQVLSWYRFSAFSIGFWIVVSVAAGAYPAYLLGRLNVFDALKNRLPIRNRTGRQALVVLQNVVAQVILMATIVIVLQVRFLRHTDVGFDRESVVTIPLPKTAGDGRDAIGQYLDSNPRVAAFSFCFQPPASRSRYGGTVRFDEREAWETWPARYVYVDSAYVHTFGIQLVAGRNIRQDAAMPEYLISELMVSKLGFDNADDVLGKPLLAGGMNDEMKGVVVGVMRDFNTQSLLTPIEPTLAGFKADMQTMLAVKLATKDVTGIVADLQGQWKTHFPDAVFEYHFLDEQIEALYEKEILQQRLIWITAAVAVIICVLGLLGMVSLMTQLRIKEIGIRKVLGASMVGIVRLLSTDFVKLVLIAVVVALPVAWWIMSKWLEDFPYRIDIQWWMFASAGAVAVAIALATVSWQAVRAALANPVKSLRDE</sequence>
<feature type="transmembrane region" description="Helical" evidence="6">
    <location>
        <begin position="422"/>
        <end position="444"/>
    </location>
</feature>
<dbReference type="RefSeq" id="WP_379018354.1">
    <property type="nucleotide sequence ID" value="NZ_JBHRTA010000003.1"/>
</dbReference>
<dbReference type="Pfam" id="PF12704">
    <property type="entry name" value="MacB_PCD"/>
    <property type="match status" value="1"/>
</dbReference>
<keyword evidence="2" id="KW-1003">Cell membrane</keyword>
<dbReference type="EMBL" id="JBHRTA010000003">
    <property type="protein sequence ID" value="MFC3196037.1"/>
    <property type="molecule type" value="Genomic_DNA"/>
</dbReference>
<accession>A0ABV7JFK5</accession>
<organism evidence="9 10">
    <name type="scientific">Parapedobacter deserti</name>
    <dbReference type="NCBI Taxonomy" id="1912957"/>
    <lineage>
        <taxon>Bacteria</taxon>
        <taxon>Pseudomonadati</taxon>
        <taxon>Bacteroidota</taxon>
        <taxon>Sphingobacteriia</taxon>
        <taxon>Sphingobacteriales</taxon>
        <taxon>Sphingobacteriaceae</taxon>
        <taxon>Parapedobacter</taxon>
    </lineage>
</organism>
<evidence type="ECO:0000259" key="8">
    <source>
        <dbReference type="Pfam" id="PF12704"/>
    </source>
</evidence>
<evidence type="ECO:0000313" key="10">
    <source>
        <dbReference type="Proteomes" id="UP001595526"/>
    </source>
</evidence>
<feature type="domain" description="ABC3 transporter permease C-terminal" evidence="7">
    <location>
        <begin position="288"/>
        <end position="404"/>
    </location>
</feature>
<keyword evidence="5 6" id="KW-0472">Membrane</keyword>
<comment type="caution">
    <text evidence="9">The sequence shown here is derived from an EMBL/GenBank/DDBJ whole genome shotgun (WGS) entry which is preliminary data.</text>
</comment>
<feature type="domain" description="ABC3 transporter permease C-terminal" evidence="7">
    <location>
        <begin position="673"/>
        <end position="781"/>
    </location>
</feature>
<feature type="transmembrane region" description="Helical" evidence="6">
    <location>
        <begin position="21"/>
        <end position="43"/>
    </location>
</feature>
<dbReference type="InterPro" id="IPR025857">
    <property type="entry name" value="MacB_PCD"/>
</dbReference>
<evidence type="ECO:0000256" key="1">
    <source>
        <dbReference type="ARBA" id="ARBA00004651"/>
    </source>
</evidence>
<feature type="transmembrane region" description="Helical" evidence="6">
    <location>
        <begin position="374"/>
        <end position="401"/>
    </location>
</feature>
<feature type="transmembrane region" description="Helical" evidence="6">
    <location>
        <begin position="329"/>
        <end position="354"/>
    </location>
</feature>
<gene>
    <name evidence="9" type="ORF">ACFOET_00290</name>
</gene>
<feature type="transmembrane region" description="Helical" evidence="6">
    <location>
        <begin position="756"/>
        <end position="779"/>
    </location>
</feature>
<evidence type="ECO:0000256" key="4">
    <source>
        <dbReference type="ARBA" id="ARBA00022989"/>
    </source>
</evidence>
<name>A0ABV7JFK5_9SPHI</name>
<feature type="transmembrane region" description="Helical" evidence="6">
    <location>
        <begin position="282"/>
        <end position="302"/>
    </location>
</feature>
<protein>
    <submittedName>
        <fullName evidence="9">ABC transporter permease</fullName>
    </submittedName>
</protein>
<proteinExistence type="predicted"/>
<keyword evidence="3 6" id="KW-0812">Transmembrane</keyword>
<feature type="transmembrane region" description="Helical" evidence="6">
    <location>
        <begin position="670"/>
        <end position="693"/>
    </location>
</feature>
<dbReference type="PANTHER" id="PTHR30572">
    <property type="entry name" value="MEMBRANE COMPONENT OF TRANSPORTER-RELATED"/>
    <property type="match status" value="1"/>
</dbReference>
<keyword evidence="4 6" id="KW-1133">Transmembrane helix</keyword>
<evidence type="ECO:0000256" key="3">
    <source>
        <dbReference type="ARBA" id="ARBA00022692"/>
    </source>
</evidence>
<evidence type="ECO:0000256" key="6">
    <source>
        <dbReference type="SAM" id="Phobius"/>
    </source>
</evidence>
<dbReference type="Pfam" id="PF02687">
    <property type="entry name" value="FtsX"/>
    <property type="match status" value="2"/>
</dbReference>
<dbReference type="InterPro" id="IPR003838">
    <property type="entry name" value="ABC3_permease_C"/>
</dbReference>
<dbReference type="InterPro" id="IPR050250">
    <property type="entry name" value="Macrolide_Exporter_MacB"/>
</dbReference>
<keyword evidence="10" id="KW-1185">Reference proteome</keyword>
<dbReference type="Proteomes" id="UP001595526">
    <property type="component" value="Unassembled WGS sequence"/>
</dbReference>
<evidence type="ECO:0000256" key="2">
    <source>
        <dbReference type="ARBA" id="ARBA00022475"/>
    </source>
</evidence>
<evidence type="ECO:0000313" key="9">
    <source>
        <dbReference type="EMBL" id="MFC3196037.1"/>
    </source>
</evidence>
<dbReference type="PANTHER" id="PTHR30572:SF18">
    <property type="entry name" value="ABC-TYPE MACROLIDE FAMILY EXPORT SYSTEM PERMEASE COMPONENT 2"/>
    <property type="match status" value="1"/>
</dbReference>
<reference evidence="10" key="1">
    <citation type="journal article" date="2019" name="Int. J. Syst. Evol. Microbiol.">
        <title>The Global Catalogue of Microorganisms (GCM) 10K type strain sequencing project: providing services to taxonomists for standard genome sequencing and annotation.</title>
        <authorList>
            <consortium name="The Broad Institute Genomics Platform"/>
            <consortium name="The Broad Institute Genome Sequencing Center for Infectious Disease"/>
            <person name="Wu L."/>
            <person name="Ma J."/>
        </authorList>
    </citation>
    <scope>NUCLEOTIDE SEQUENCE [LARGE SCALE GENOMIC DNA]</scope>
    <source>
        <strain evidence="10">KCTC 52416</strain>
    </source>
</reference>
<dbReference type="PROSITE" id="PS51257">
    <property type="entry name" value="PROKAR_LIPOPROTEIN"/>
    <property type="match status" value="1"/>
</dbReference>
<evidence type="ECO:0000256" key="5">
    <source>
        <dbReference type="ARBA" id="ARBA00023136"/>
    </source>
</evidence>
<feature type="transmembrane region" description="Helical" evidence="6">
    <location>
        <begin position="714"/>
        <end position="741"/>
    </location>
</feature>
<evidence type="ECO:0000259" key="7">
    <source>
        <dbReference type="Pfam" id="PF02687"/>
    </source>
</evidence>